<feature type="domain" description="Helicase C-terminal" evidence="10">
    <location>
        <begin position="229"/>
        <end position="378"/>
    </location>
</feature>
<protein>
    <submittedName>
        <fullName evidence="12">DEAD/DEAH box helicase</fullName>
    </submittedName>
</protein>
<dbReference type="PANTHER" id="PTHR47959:SF1">
    <property type="entry name" value="ATP-DEPENDENT RNA HELICASE DBPA"/>
    <property type="match status" value="1"/>
</dbReference>
<gene>
    <name evidence="12" type="ORF">CLG96_12425</name>
</gene>
<evidence type="ECO:0000313" key="12">
    <source>
        <dbReference type="EMBL" id="PTQ09953.1"/>
    </source>
</evidence>
<dbReference type="GO" id="GO:0005829">
    <property type="term" value="C:cytosol"/>
    <property type="evidence" value="ECO:0007669"/>
    <property type="project" value="TreeGrafter"/>
</dbReference>
<keyword evidence="13" id="KW-1185">Reference proteome</keyword>
<dbReference type="GO" id="GO:0003724">
    <property type="term" value="F:RNA helicase activity"/>
    <property type="evidence" value="ECO:0007669"/>
    <property type="project" value="InterPro"/>
</dbReference>
<evidence type="ECO:0000259" key="10">
    <source>
        <dbReference type="PROSITE" id="PS51194"/>
    </source>
</evidence>
<proteinExistence type="inferred from homology"/>
<evidence type="ECO:0000256" key="4">
    <source>
        <dbReference type="ARBA" id="ARBA00022840"/>
    </source>
</evidence>
<dbReference type="PROSITE" id="PS00039">
    <property type="entry name" value="DEAD_ATP_HELICASE"/>
    <property type="match status" value="1"/>
</dbReference>
<dbReference type="InterPro" id="IPR005580">
    <property type="entry name" value="DbpA/CsdA_RNA-bd_dom"/>
</dbReference>
<dbReference type="GO" id="GO:0016787">
    <property type="term" value="F:hydrolase activity"/>
    <property type="evidence" value="ECO:0007669"/>
    <property type="project" value="UniProtKB-KW"/>
</dbReference>
<sequence>MPFSSLPRPIAEALADRGYATPTPVQAQVIEADAHMRDLLVSAQTGSGKTVAYALAIAENLLEGAEFLAPPTEPMALIIAPTRELALQVQRELIWLYAKTGARIVSCVGGMDVRREQRNLANGAHIIVGTPGRLRDHLERGHLLSQSLRAVVLDEADEMLDLGFREDLEEILDATPPERRTLLFSATMPKPIAALAKRYQRDALRIITTSERAQHSDIDYRAVAVAPADIEHAVVNILRFHEANGAMIFCATRENVRRLHAALSERGFHAVALSGELSQNERNHALQALRDRRARVCVATDVAARGIDLPDLGLVIHAELPIDPETLQHRSGRTGRAGRKGICVLIAPYPRRRHAERLMRAANVNAQWEAVPSPQDIRIRDQERLIETLTLGENSDEDLETAAKLLETLDPQQIAAAFARMHRTTLPAPEELFDAGPPPRDEGPRAGFEDTMWFRLNVGRNGNADPRWLLPLLCRRGHITKREVGAIRILATETRFEIPRAISAKFAAALKRTAGEEDGVTIEPADGPPPPQERGAPRGPKRPGAPRPPHRHQPRPYKGRRG</sequence>
<dbReference type="InterPro" id="IPR014001">
    <property type="entry name" value="Helicase_ATP-bd"/>
</dbReference>
<evidence type="ECO:0000256" key="8">
    <source>
        <dbReference type="SAM" id="MobiDB-lite"/>
    </source>
</evidence>
<feature type="region of interest" description="Disordered" evidence="8">
    <location>
        <begin position="517"/>
        <end position="562"/>
    </location>
</feature>
<dbReference type="Pfam" id="PF03880">
    <property type="entry name" value="DbpA"/>
    <property type="match status" value="1"/>
</dbReference>
<dbReference type="CDD" id="cd00268">
    <property type="entry name" value="DEADc"/>
    <property type="match status" value="1"/>
</dbReference>
<dbReference type="InterPro" id="IPR011545">
    <property type="entry name" value="DEAD/DEAH_box_helicase_dom"/>
</dbReference>
<dbReference type="CDD" id="cd12252">
    <property type="entry name" value="RRM_DbpA"/>
    <property type="match status" value="1"/>
</dbReference>
<dbReference type="InterPro" id="IPR012677">
    <property type="entry name" value="Nucleotide-bd_a/b_plait_sf"/>
</dbReference>
<dbReference type="GO" id="GO:0005524">
    <property type="term" value="F:ATP binding"/>
    <property type="evidence" value="ECO:0007669"/>
    <property type="project" value="UniProtKB-KW"/>
</dbReference>
<name>A0A2T5FW03_9SPHN</name>
<dbReference type="SMART" id="SM00487">
    <property type="entry name" value="DEXDc"/>
    <property type="match status" value="1"/>
</dbReference>
<keyword evidence="4 7" id="KW-0067">ATP-binding</keyword>
<dbReference type="Gene3D" id="3.30.70.330">
    <property type="match status" value="1"/>
</dbReference>
<reference evidence="12 13" key="1">
    <citation type="submission" date="2017-09" db="EMBL/GenBank/DDBJ databases">
        <title>Sphingomonas panjinensis sp.nov., isolated from oil-contaminated soil.</title>
        <authorList>
            <person name="Wang L."/>
            <person name="Chen L."/>
        </authorList>
    </citation>
    <scope>NUCLEOTIDE SEQUENCE [LARGE SCALE GENOMIC DNA]</scope>
    <source>
        <strain evidence="12 13">FW-11</strain>
    </source>
</reference>
<evidence type="ECO:0000259" key="9">
    <source>
        <dbReference type="PROSITE" id="PS51192"/>
    </source>
</evidence>
<dbReference type="InterPro" id="IPR001650">
    <property type="entry name" value="Helicase_C-like"/>
</dbReference>
<dbReference type="InterPro" id="IPR014014">
    <property type="entry name" value="RNA_helicase_DEAD_Q_motif"/>
</dbReference>
<dbReference type="Pfam" id="PF00270">
    <property type="entry name" value="DEAD"/>
    <property type="match status" value="1"/>
</dbReference>
<evidence type="ECO:0000256" key="1">
    <source>
        <dbReference type="ARBA" id="ARBA00022741"/>
    </source>
</evidence>
<feature type="domain" description="DEAD-box RNA helicase Q" evidence="11">
    <location>
        <begin position="1"/>
        <end position="27"/>
    </location>
</feature>
<dbReference type="PROSITE" id="PS51192">
    <property type="entry name" value="HELICASE_ATP_BIND_1"/>
    <property type="match status" value="1"/>
</dbReference>
<evidence type="ECO:0000256" key="2">
    <source>
        <dbReference type="ARBA" id="ARBA00022801"/>
    </source>
</evidence>
<dbReference type="CDD" id="cd18787">
    <property type="entry name" value="SF2_C_DEAD"/>
    <property type="match status" value="1"/>
</dbReference>
<dbReference type="InterPro" id="IPR050079">
    <property type="entry name" value="DEAD_box_RNA_helicase"/>
</dbReference>
<evidence type="ECO:0000313" key="13">
    <source>
        <dbReference type="Proteomes" id="UP000244162"/>
    </source>
</evidence>
<dbReference type="Gene3D" id="3.40.50.300">
    <property type="entry name" value="P-loop containing nucleotide triphosphate hydrolases"/>
    <property type="match status" value="2"/>
</dbReference>
<dbReference type="InterPro" id="IPR027417">
    <property type="entry name" value="P-loop_NTPase"/>
</dbReference>
<evidence type="ECO:0000256" key="6">
    <source>
        <dbReference type="PROSITE-ProRule" id="PRU00552"/>
    </source>
</evidence>
<evidence type="ECO:0000256" key="7">
    <source>
        <dbReference type="RuleBase" id="RU000492"/>
    </source>
</evidence>
<keyword evidence="3 7" id="KW-0347">Helicase</keyword>
<dbReference type="InterPro" id="IPR044742">
    <property type="entry name" value="DEAD/DEAH_RhlB"/>
</dbReference>
<feature type="short sequence motif" description="Q motif" evidence="6">
    <location>
        <begin position="1"/>
        <end position="27"/>
    </location>
</feature>
<dbReference type="InterPro" id="IPR000629">
    <property type="entry name" value="RNA-helicase_DEAD-box_CS"/>
</dbReference>
<dbReference type="OrthoDB" id="9805696at2"/>
<dbReference type="GO" id="GO:0003676">
    <property type="term" value="F:nucleic acid binding"/>
    <property type="evidence" value="ECO:0007669"/>
    <property type="project" value="InterPro"/>
</dbReference>
<accession>A0A2T5FW03</accession>
<dbReference type="EMBL" id="NWBU01000010">
    <property type="protein sequence ID" value="PTQ09953.1"/>
    <property type="molecule type" value="Genomic_DNA"/>
</dbReference>
<dbReference type="PANTHER" id="PTHR47959">
    <property type="entry name" value="ATP-DEPENDENT RNA HELICASE RHLE-RELATED"/>
    <property type="match status" value="1"/>
</dbReference>
<dbReference type="PROSITE" id="PS51195">
    <property type="entry name" value="Q_MOTIF"/>
    <property type="match status" value="1"/>
</dbReference>
<feature type="compositionally biased region" description="Basic residues" evidence="8">
    <location>
        <begin position="548"/>
        <end position="562"/>
    </location>
</feature>
<dbReference type="RefSeq" id="WP_107968304.1">
    <property type="nucleotide sequence ID" value="NZ_NWBU01000010.1"/>
</dbReference>
<evidence type="ECO:0000259" key="11">
    <source>
        <dbReference type="PROSITE" id="PS51195"/>
    </source>
</evidence>
<evidence type="ECO:0000256" key="3">
    <source>
        <dbReference type="ARBA" id="ARBA00022806"/>
    </source>
</evidence>
<comment type="similarity">
    <text evidence="5 7">Belongs to the DEAD box helicase family.</text>
</comment>
<dbReference type="Proteomes" id="UP000244162">
    <property type="component" value="Unassembled WGS sequence"/>
</dbReference>
<dbReference type="AlphaFoldDB" id="A0A2T5FW03"/>
<dbReference type="SMART" id="SM00490">
    <property type="entry name" value="HELICc"/>
    <property type="match status" value="1"/>
</dbReference>
<dbReference type="SUPFAM" id="SSF52540">
    <property type="entry name" value="P-loop containing nucleoside triphosphate hydrolases"/>
    <property type="match status" value="1"/>
</dbReference>
<organism evidence="12 13">
    <name type="scientific">Sphingomonas oleivorans</name>
    <dbReference type="NCBI Taxonomy" id="1735121"/>
    <lineage>
        <taxon>Bacteria</taxon>
        <taxon>Pseudomonadati</taxon>
        <taxon>Pseudomonadota</taxon>
        <taxon>Alphaproteobacteria</taxon>
        <taxon>Sphingomonadales</taxon>
        <taxon>Sphingomonadaceae</taxon>
        <taxon>Sphingomonas</taxon>
    </lineage>
</organism>
<evidence type="ECO:0000256" key="5">
    <source>
        <dbReference type="ARBA" id="ARBA00038437"/>
    </source>
</evidence>
<keyword evidence="1 7" id="KW-0547">Nucleotide-binding</keyword>
<comment type="caution">
    <text evidence="12">The sequence shown here is derived from an EMBL/GenBank/DDBJ whole genome shotgun (WGS) entry which is preliminary data.</text>
</comment>
<keyword evidence="2 7" id="KW-0378">Hydrolase</keyword>
<feature type="domain" description="Helicase ATP-binding" evidence="9">
    <location>
        <begin position="30"/>
        <end position="206"/>
    </location>
</feature>
<dbReference type="Pfam" id="PF00271">
    <property type="entry name" value="Helicase_C"/>
    <property type="match status" value="1"/>
</dbReference>
<dbReference type="PROSITE" id="PS51194">
    <property type="entry name" value="HELICASE_CTER"/>
    <property type="match status" value="1"/>
</dbReference>